<feature type="chain" id="PRO_5046448705" evidence="1">
    <location>
        <begin position="28"/>
        <end position="93"/>
    </location>
</feature>
<organism evidence="2 3">
    <name type="scientific">Thalassobellus suaedae</name>
    <dbReference type="NCBI Taxonomy" id="3074124"/>
    <lineage>
        <taxon>Bacteria</taxon>
        <taxon>Pseudomonadati</taxon>
        <taxon>Bacteroidota</taxon>
        <taxon>Flavobacteriia</taxon>
        <taxon>Flavobacteriales</taxon>
        <taxon>Flavobacteriaceae</taxon>
        <taxon>Thalassobellus</taxon>
    </lineage>
</organism>
<gene>
    <name evidence="2" type="ORF">RHP51_00545</name>
</gene>
<reference evidence="2 3" key="1">
    <citation type="submission" date="2023-09" db="EMBL/GenBank/DDBJ databases">
        <title>Thalassobella suaedae gen. nov., sp. nov., a marine bacterium of the family Flavobacteriaceae isolated from a halophyte Suaeda japonica.</title>
        <authorList>
            <person name="Lee S.Y."/>
            <person name="Hwang C.Y."/>
        </authorList>
    </citation>
    <scope>NUCLEOTIDE SEQUENCE [LARGE SCALE GENOMIC DNA]</scope>
    <source>
        <strain evidence="2 3">HL-DH14</strain>
    </source>
</reference>
<evidence type="ECO:0000313" key="2">
    <source>
        <dbReference type="EMBL" id="WNH09279.1"/>
    </source>
</evidence>
<keyword evidence="1" id="KW-0732">Signal</keyword>
<evidence type="ECO:0000256" key="1">
    <source>
        <dbReference type="SAM" id="SignalP"/>
    </source>
</evidence>
<name>A0ABY9XTM0_9FLAO</name>
<accession>A0ABY9XTM0</accession>
<sequence length="93" mass="10050">MKKKDKIFNLKLLSLFIAIAIMVFSCSKDDEVEHPKYGTVLNEDCSGTTQIIQYADGKGGYTTSSVENSDGCGYVPPVGGTFSGQPILIIILQ</sequence>
<proteinExistence type="predicted"/>
<evidence type="ECO:0000313" key="3">
    <source>
        <dbReference type="Proteomes" id="UP001302806"/>
    </source>
</evidence>
<feature type="signal peptide" evidence="1">
    <location>
        <begin position="1"/>
        <end position="27"/>
    </location>
</feature>
<dbReference type="EMBL" id="CP134537">
    <property type="protein sequence ID" value="WNH09279.1"/>
    <property type="molecule type" value="Genomic_DNA"/>
</dbReference>
<dbReference type="Proteomes" id="UP001302806">
    <property type="component" value="Chromosome"/>
</dbReference>
<dbReference type="PROSITE" id="PS51257">
    <property type="entry name" value="PROKAR_LIPOPROTEIN"/>
    <property type="match status" value="1"/>
</dbReference>
<protein>
    <submittedName>
        <fullName evidence="2">Uncharacterized protein</fullName>
    </submittedName>
</protein>
<dbReference type="RefSeq" id="WP_415865780.1">
    <property type="nucleotide sequence ID" value="NZ_CP134537.1"/>
</dbReference>